<dbReference type="Proteomes" id="UP001160148">
    <property type="component" value="Unassembled WGS sequence"/>
</dbReference>
<reference evidence="2 3" key="1">
    <citation type="submission" date="2023-01" db="EMBL/GenBank/DDBJ databases">
        <authorList>
            <person name="Whitehead M."/>
        </authorList>
    </citation>
    <scope>NUCLEOTIDE SEQUENCE [LARGE SCALE GENOMIC DNA]</scope>
</reference>
<dbReference type="AlphaFoldDB" id="A0AAV0VR29"/>
<organism evidence="2 3">
    <name type="scientific">Macrosiphum euphorbiae</name>
    <name type="common">potato aphid</name>
    <dbReference type="NCBI Taxonomy" id="13131"/>
    <lineage>
        <taxon>Eukaryota</taxon>
        <taxon>Metazoa</taxon>
        <taxon>Ecdysozoa</taxon>
        <taxon>Arthropoda</taxon>
        <taxon>Hexapoda</taxon>
        <taxon>Insecta</taxon>
        <taxon>Pterygota</taxon>
        <taxon>Neoptera</taxon>
        <taxon>Paraneoptera</taxon>
        <taxon>Hemiptera</taxon>
        <taxon>Sternorrhyncha</taxon>
        <taxon>Aphidomorpha</taxon>
        <taxon>Aphidoidea</taxon>
        <taxon>Aphididae</taxon>
        <taxon>Macrosiphini</taxon>
        <taxon>Macrosiphum</taxon>
    </lineage>
</organism>
<sequence length="180" mass="20179">MSNSQQQTPSDPIQQVAELLERSRRNLQTTRADPGRTAARTRRMPLDQLQRDSALTQRDKARLREYMATKRAKTTQQHRLNNKLDAHSTPPATPLPPPAFRDDMVVDGQPPAGSATTGQATDTPTPNTAETTSEEMEISPEQENEVLRDKTPEYLGKDDSDHDTIWWSTTSAESSPKKKE</sequence>
<gene>
    <name evidence="2" type="ORF">MEUPH1_LOCUS3544</name>
</gene>
<protein>
    <submittedName>
        <fullName evidence="2">Uncharacterized protein</fullName>
    </submittedName>
</protein>
<feature type="compositionally biased region" description="Basic and acidic residues" evidence="1">
    <location>
        <begin position="57"/>
        <end position="68"/>
    </location>
</feature>
<dbReference type="EMBL" id="CARXXK010000001">
    <property type="protein sequence ID" value="CAI6346659.1"/>
    <property type="molecule type" value="Genomic_DNA"/>
</dbReference>
<name>A0AAV0VR29_9HEMI</name>
<proteinExistence type="predicted"/>
<keyword evidence="3" id="KW-1185">Reference proteome</keyword>
<feature type="compositionally biased region" description="Low complexity" evidence="1">
    <location>
        <begin position="120"/>
        <end position="131"/>
    </location>
</feature>
<comment type="caution">
    <text evidence="2">The sequence shown here is derived from an EMBL/GenBank/DDBJ whole genome shotgun (WGS) entry which is preliminary data.</text>
</comment>
<feature type="region of interest" description="Disordered" evidence="1">
    <location>
        <begin position="23"/>
        <end position="180"/>
    </location>
</feature>
<accession>A0AAV0VR29</accession>
<evidence type="ECO:0000256" key="1">
    <source>
        <dbReference type="SAM" id="MobiDB-lite"/>
    </source>
</evidence>
<feature type="compositionally biased region" description="Acidic residues" evidence="1">
    <location>
        <begin position="132"/>
        <end position="144"/>
    </location>
</feature>
<feature type="compositionally biased region" description="Basic and acidic residues" evidence="1">
    <location>
        <begin position="145"/>
        <end position="164"/>
    </location>
</feature>
<evidence type="ECO:0000313" key="2">
    <source>
        <dbReference type="EMBL" id="CAI6346659.1"/>
    </source>
</evidence>
<evidence type="ECO:0000313" key="3">
    <source>
        <dbReference type="Proteomes" id="UP001160148"/>
    </source>
</evidence>